<accession>A0A7S1XF37</accession>
<gene>
    <name evidence="1" type="ORF">CCAE0312_LOCUS5661</name>
</gene>
<protein>
    <submittedName>
        <fullName evidence="1">Uncharacterized protein</fullName>
    </submittedName>
</protein>
<dbReference type="EMBL" id="HBGH01010278">
    <property type="protein sequence ID" value="CAD9233575.1"/>
    <property type="molecule type" value="Transcribed_RNA"/>
</dbReference>
<dbReference type="AlphaFoldDB" id="A0A7S1XF37"/>
<evidence type="ECO:0000313" key="1">
    <source>
        <dbReference type="EMBL" id="CAD9233575.1"/>
    </source>
</evidence>
<reference evidence="1" key="1">
    <citation type="submission" date="2021-01" db="EMBL/GenBank/DDBJ databases">
        <authorList>
            <person name="Corre E."/>
            <person name="Pelletier E."/>
            <person name="Niang G."/>
            <person name="Scheremetjew M."/>
            <person name="Finn R."/>
            <person name="Kale V."/>
            <person name="Holt S."/>
            <person name="Cochrane G."/>
            <person name="Meng A."/>
            <person name="Brown T."/>
            <person name="Cohen L."/>
        </authorList>
    </citation>
    <scope>NUCLEOTIDE SEQUENCE</scope>
    <source>
        <strain evidence="1">SAG 36.94</strain>
    </source>
</reference>
<organism evidence="1">
    <name type="scientific">Compsopogon caeruleus</name>
    <dbReference type="NCBI Taxonomy" id="31354"/>
    <lineage>
        <taxon>Eukaryota</taxon>
        <taxon>Rhodophyta</taxon>
        <taxon>Compsopogonophyceae</taxon>
        <taxon>Compsopogonales</taxon>
        <taxon>Compsopogonaceae</taxon>
        <taxon>Compsopogon</taxon>
    </lineage>
</organism>
<name>A0A7S1XF37_9RHOD</name>
<sequence>MGASSSQEIPGANVDLIPMSLALEYVGALRKLLTRVVKEDSRLKLRTGGRSGKVDEDAVPLLVEEYAQYFQSMKTLSLFQRRKLNRKLSLELRFIRYVHRLNPIKYREDFRSTTAIDQRLLGAMVIRQFATARDFLRFGARQEEKIALIKKYFHFLVLAKAVHYSRHGGDERYRADVWRRLGSRAPDFVVPTKGIDLVWHAHMNYPNAYYNLCRDLKFSLDHSDELSPGALSSNHEKTRYSWNSYFGQDGLQYDGIESPRSRAALNSHAEMNCGGAKCGNGGCGTCGTAMGGRGGGGGCGGGAGYGGGCGGCGGG</sequence>
<proteinExistence type="predicted"/>